<evidence type="ECO:0000256" key="5">
    <source>
        <dbReference type="ARBA" id="ARBA00022723"/>
    </source>
</evidence>
<comment type="similarity">
    <text evidence="12">Belongs to the carbohydrate kinase PfkB family. Ribokinase subfamily.</text>
</comment>
<dbReference type="CDD" id="cd01174">
    <property type="entry name" value="ribokinase"/>
    <property type="match status" value="1"/>
</dbReference>
<dbReference type="HAMAP" id="MF_01987">
    <property type="entry name" value="Ribokinase"/>
    <property type="match status" value="1"/>
</dbReference>
<evidence type="ECO:0000256" key="1">
    <source>
        <dbReference type="ARBA" id="ARBA00005380"/>
    </source>
</evidence>
<dbReference type="SUPFAM" id="SSF53613">
    <property type="entry name" value="Ribokinase-like"/>
    <property type="match status" value="1"/>
</dbReference>
<dbReference type="AlphaFoldDB" id="A0AAW7Z931"/>
<dbReference type="GO" id="GO:0005524">
    <property type="term" value="F:ATP binding"/>
    <property type="evidence" value="ECO:0007669"/>
    <property type="project" value="UniProtKB-UniRule"/>
</dbReference>
<keyword evidence="9 12" id="KW-0460">Magnesium</keyword>
<feature type="binding site" evidence="12">
    <location>
        <position position="185"/>
    </location>
    <ligand>
        <name>ATP</name>
        <dbReference type="ChEBI" id="CHEBI:30616"/>
    </ligand>
</feature>
<dbReference type="PANTHER" id="PTHR10584">
    <property type="entry name" value="SUGAR KINASE"/>
    <property type="match status" value="1"/>
</dbReference>
<evidence type="ECO:0000256" key="11">
    <source>
        <dbReference type="ARBA" id="ARBA00023277"/>
    </source>
</evidence>
<dbReference type="PANTHER" id="PTHR10584:SF166">
    <property type="entry name" value="RIBOKINASE"/>
    <property type="match status" value="1"/>
</dbReference>
<feature type="binding site" evidence="12">
    <location>
        <position position="279"/>
    </location>
    <ligand>
        <name>K(+)</name>
        <dbReference type="ChEBI" id="CHEBI:29103"/>
    </ligand>
</feature>
<dbReference type="InterPro" id="IPR002173">
    <property type="entry name" value="Carboh/pur_kinase_PfkB_CS"/>
</dbReference>
<dbReference type="NCBIfam" id="TIGR02152">
    <property type="entry name" value="D_ribokin_bact"/>
    <property type="match status" value="1"/>
</dbReference>
<dbReference type="Gene3D" id="3.40.1190.20">
    <property type="match status" value="1"/>
</dbReference>
<dbReference type="Proteomes" id="UP001172911">
    <property type="component" value="Unassembled WGS sequence"/>
</dbReference>
<keyword evidence="7 12" id="KW-0418">Kinase</keyword>
<comment type="subunit">
    <text evidence="12">Homodimer.</text>
</comment>
<comment type="similarity">
    <text evidence="1">Belongs to the carbohydrate kinase pfkB family.</text>
</comment>
<feature type="binding site" evidence="12">
    <location>
        <position position="281"/>
    </location>
    <ligand>
        <name>K(+)</name>
        <dbReference type="ChEBI" id="CHEBI:29103"/>
    </ligand>
</feature>
<evidence type="ECO:0000313" key="15">
    <source>
        <dbReference type="Proteomes" id="UP001172911"/>
    </source>
</evidence>
<feature type="domain" description="Carbohydrate kinase PfkB" evidence="13">
    <location>
        <begin position="5"/>
        <end position="287"/>
    </location>
</feature>
<feature type="binding site" evidence="12">
    <location>
        <position position="242"/>
    </location>
    <ligand>
        <name>K(+)</name>
        <dbReference type="ChEBI" id="CHEBI:29103"/>
    </ligand>
</feature>
<evidence type="ECO:0000256" key="2">
    <source>
        <dbReference type="ARBA" id="ARBA00012035"/>
    </source>
</evidence>
<dbReference type="PRINTS" id="PR00990">
    <property type="entry name" value="RIBOKINASE"/>
</dbReference>
<keyword evidence="12" id="KW-0963">Cytoplasm</keyword>
<feature type="binding site" evidence="12">
    <location>
        <position position="141"/>
    </location>
    <ligand>
        <name>substrate</name>
    </ligand>
</feature>
<dbReference type="InterPro" id="IPR029056">
    <property type="entry name" value="Ribokinase-like"/>
</dbReference>
<dbReference type="EC" id="2.7.1.15" evidence="2 12"/>
<feature type="binding site" evidence="12">
    <location>
        <begin position="41"/>
        <end position="45"/>
    </location>
    <ligand>
        <name>substrate</name>
    </ligand>
</feature>
<keyword evidence="4 12" id="KW-0808">Transferase</keyword>
<keyword evidence="15" id="KW-1185">Reference proteome</keyword>
<feature type="binding site" evidence="12">
    <location>
        <position position="240"/>
    </location>
    <ligand>
        <name>K(+)</name>
        <dbReference type="ChEBI" id="CHEBI:29103"/>
    </ligand>
</feature>
<dbReference type="GO" id="GO:0004747">
    <property type="term" value="F:ribokinase activity"/>
    <property type="evidence" value="ECO:0007669"/>
    <property type="project" value="UniProtKB-UniRule"/>
</dbReference>
<gene>
    <name evidence="12 14" type="primary">rbsK</name>
    <name evidence="14" type="ORF">P6N53_02285</name>
</gene>
<dbReference type="PROSITE" id="PS00584">
    <property type="entry name" value="PFKB_KINASES_2"/>
    <property type="match status" value="1"/>
</dbReference>
<comment type="subcellular location">
    <subcellularLocation>
        <location evidence="12">Cytoplasm</location>
    </subcellularLocation>
</comment>
<comment type="pathway">
    <text evidence="12">Carbohydrate metabolism; D-ribose degradation; D-ribose 5-phosphate from beta-D-ribopyranose: step 2/2.</text>
</comment>
<dbReference type="RefSeq" id="WP_304540836.1">
    <property type="nucleotide sequence ID" value="NZ_JARPTC010000002.1"/>
</dbReference>
<feature type="active site" description="Proton acceptor" evidence="12">
    <location>
        <position position="246"/>
    </location>
</feature>
<feature type="binding site" evidence="12">
    <location>
        <position position="246"/>
    </location>
    <ligand>
        <name>substrate</name>
    </ligand>
</feature>
<sequence>MKVPRVLVIGSINMDLVSYSDRIPSLGETILGNRFAMVPGGKGANQALAAARLGASVSMLGAAGKDSYGEQLLQHLNNNGVDISRVKRADTSTGVALINVDARGNNQIVVIPGANNELAPEDLLQNREIFEACDVVVLQMEIPMATIGQAIELASGYGKLVVLNPAPAHEIPEAWLSKIDYLVPNEHEADLLGHVKDDFYFSIRRHLKKSLVITQGAKGVSFSEGKTIVFIPALKVQAVDTTAAGDAFIGGFSVALAEDRSMEEAIKFASAAAAISVTREGAQTSLPYRKEVEEFSGG</sequence>
<evidence type="ECO:0000256" key="4">
    <source>
        <dbReference type="ARBA" id="ARBA00022679"/>
    </source>
</evidence>
<dbReference type="InterPro" id="IPR011877">
    <property type="entry name" value="Ribokinase"/>
</dbReference>
<proteinExistence type="inferred from homology"/>
<evidence type="ECO:0000256" key="12">
    <source>
        <dbReference type="HAMAP-Rule" id="MF_01987"/>
    </source>
</evidence>
<keyword evidence="6 12" id="KW-0547">Nucleotide-binding</keyword>
<dbReference type="InterPro" id="IPR011611">
    <property type="entry name" value="PfkB_dom"/>
</dbReference>
<keyword evidence="5 12" id="KW-0479">Metal-binding</keyword>
<feature type="binding site" evidence="12">
    <location>
        <position position="285"/>
    </location>
    <ligand>
        <name>K(+)</name>
        <dbReference type="ChEBI" id="CHEBI:29103"/>
    </ligand>
</feature>
<dbReference type="InterPro" id="IPR002139">
    <property type="entry name" value="Ribo/fructo_kinase"/>
</dbReference>
<dbReference type="GO" id="GO:0019303">
    <property type="term" value="P:D-ribose catabolic process"/>
    <property type="evidence" value="ECO:0007669"/>
    <property type="project" value="UniProtKB-UniRule"/>
</dbReference>
<comment type="function">
    <text evidence="12">Catalyzes the phosphorylation of ribose at O-5 in a reaction requiring ATP and magnesium. The resulting D-ribose-5-phosphate can then be used either for sythesis of nucleotides, histidine, and tryptophan, or as a component of the pentose phosphate pathway.</text>
</comment>
<feature type="binding site" evidence="12">
    <location>
        <begin position="245"/>
        <end position="246"/>
    </location>
    <ligand>
        <name>ATP</name>
        <dbReference type="ChEBI" id="CHEBI:30616"/>
    </ligand>
</feature>
<keyword evidence="10 12" id="KW-0630">Potassium</keyword>
<evidence type="ECO:0000256" key="9">
    <source>
        <dbReference type="ARBA" id="ARBA00022842"/>
    </source>
</evidence>
<dbReference type="GO" id="GO:0046872">
    <property type="term" value="F:metal ion binding"/>
    <property type="evidence" value="ECO:0007669"/>
    <property type="project" value="UniProtKB-KW"/>
</dbReference>
<reference evidence="14" key="1">
    <citation type="journal article" date="2023" name="J. Hazard. Mater.">
        <title>Anaerobic biodegradation of pyrene and benzo[a]pyrene by a new sulfate-reducing Desulforamulus aquiferis strain DSA.</title>
        <authorList>
            <person name="Zhang Z."/>
            <person name="Sun J."/>
            <person name="Gong X."/>
            <person name="Wang C."/>
            <person name="Wang H."/>
        </authorList>
    </citation>
    <scope>NUCLEOTIDE SEQUENCE</scope>
    <source>
        <strain evidence="14">DSA</strain>
    </source>
</reference>
<dbReference type="GO" id="GO:0005829">
    <property type="term" value="C:cytosol"/>
    <property type="evidence" value="ECO:0007669"/>
    <property type="project" value="TreeGrafter"/>
</dbReference>
<keyword evidence="8 12" id="KW-0067">ATP-binding</keyword>
<keyword evidence="11 12" id="KW-0119">Carbohydrate metabolism</keyword>
<evidence type="ECO:0000256" key="7">
    <source>
        <dbReference type="ARBA" id="ARBA00022777"/>
    </source>
</evidence>
<feature type="binding site" evidence="12">
    <location>
        <begin position="214"/>
        <end position="219"/>
    </location>
    <ligand>
        <name>ATP</name>
        <dbReference type="ChEBI" id="CHEBI:30616"/>
    </ligand>
</feature>
<protein>
    <recommendedName>
        <fullName evidence="3 12">Ribokinase</fullName>
        <shortName evidence="12">RK</shortName>
        <ecNumber evidence="2 12">2.7.1.15</ecNumber>
    </recommendedName>
</protein>
<name>A0AAW7Z931_9FIRM</name>
<evidence type="ECO:0000313" key="14">
    <source>
        <dbReference type="EMBL" id="MDO7786050.1"/>
    </source>
</evidence>
<evidence type="ECO:0000256" key="10">
    <source>
        <dbReference type="ARBA" id="ARBA00022958"/>
    </source>
</evidence>
<reference evidence="14" key="2">
    <citation type="submission" date="2023-03" db="EMBL/GenBank/DDBJ databases">
        <authorList>
            <person name="Zhang Z."/>
        </authorList>
    </citation>
    <scope>NUCLEOTIDE SEQUENCE</scope>
    <source>
        <strain evidence="14">DSA</strain>
    </source>
</reference>
<dbReference type="Pfam" id="PF00294">
    <property type="entry name" value="PfkB"/>
    <property type="match status" value="1"/>
</dbReference>
<comment type="catalytic activity">
    <reaction evidence="12">
        <text>D-ribose + ATP = D-ribose 5-phosphate + ADP + H(+)</text>
        <dbReference type="Rhea" id="RHEA:13697"/>
        <dbReference type="ChEBI" id="CHEBI:15378"/>
        <dbReference type="ChEBI" id="CHEBI:30616"/>
        <dbReference type="ChEBI" id="CHEBI:47013"/>
        <dbReference type="ChEBI" id="CHEBI:78346"/>
        <dbReference type="ChEBI" id="CHEBI:456216"/>
        <dbReference type="EC" id="2.7.1.15"/>
    </reaction>
</comment>
<feature type="binding site" evidence="12">
    <location>
        <position position="276"/>
    </location>
    <ligand>
        <name>K(+)</name>
        <dbReference type="ChEBI" id="CHEBI:29103"/>
    </ligand>
</feature>
<dbReference type="EMBL" id="JARPTC010000002">
    <property type="protein sequence ID" value="MDO7786050.1"/>
    <property type="molecule type" value="Genomic_DNA"/>
</dbReference>
<comment type="caution">
    <text evidence="12">Lacks conserved residue(s) required for the propagation of feature annotation.</text>
</comment>
<comment type="cofactor">
    <cofactor evidence="12">
        <name>Mg(2+)</name>
        <dbReference type="ChEBI" id="CHEBI:18420"/>
    </cofactor>
    <text evidence="12">Requires a divalent cation, most likely magnesium in vivo, as an electrophilic catalyst to aid phosphoryl group transfer. It is the chelate of the metal and the nucleotide that is the actual substrate.</text>
</comment>
<comment type="caution">
    <text evidence="14">The sequence shown here is derived from an EMBL/GenBank/DDBJ whole genome shotgun (WGS) entry which is preliminary data.</text>
</comment>
<comment type="activity regulation">
    <text evidence="12">Activated by a monovalent cation that binds near, but not in, the active site. The most likely occupant of the site in vivo is potassium. Ion binding induces a conformational change that may alter substrate affinity.</text>
</comment>
<evidence type="ECO:0000259" key="13">
    <source>
        <dbReference type="Pfam" id="PF00294"/>
    </source>
</evidence>
<feature type="binding site" evidence="12">
    <location>
        <begin position="13"/>
        <end position="15"/>
    </location>
    <ligand>
        <name>substrate</name>
    </ligand>
</feature>
<evidence type="ECO:0000256" key="8">
    <source>
        <dbReference type="ARBA" id="ARBA00022840"/>
    </source>
</evidence>
<evidence type="ECO:0000256" key="3">
    <source>
        <dbReference type="ARBA" id="ARBA00016943"/>
    </source>
</evidence>
<evidence type="ECO:0000256" key="6">
    <source>
        <dbReference type="ARBA" id="ARBA00022741"/>
    </source>
</evidence>
<organism evidence="14 15">
    <name type="scientific">Desulforamulus aquiferis</name>
    <dbReference type="NCBI Taxonomy" id="1397668"/>
    <lineage>
        <taxon>Bacteria</taxon>
        <taxon>Bacillati</taxon>
        <taxon>Bacillota</taxon>
        <taxon>Clostridia</taxon>
        <taxon>Eubacteriales</taxon>
        <taxon>Peptococcaceae</taxon>
        <taxon>Desulforamulus</taxon>
    </lineage>
</organism>
<accession>A0AAW7Z931</accession>